<dbReference type="InterPro" id="IPR009071">
    <property type="entry name" value="HMG_box_dom"/>
</dbReference>
<dbReference type="Gene3D" id="1.10.30.10">
    <property type="entry name" value="High mobility group box domain"/>
    <property type="match status" value="6"/>
</dbReference>
<feature type="compositionally biased region" description="Basic and acidic residues" evidence="5">
    <location>
        <begin position="261"/>
        <end position="277"/>
    </location>
</feature>
<feature type="domain" description="HMG box" evidence="6">
    <location>
        <begin position="492"/>
        <end position="565"/>
    </location>
</feature>
<dbReference type="PANTHER" id="PTHR48112:SF32">
    <property type="entry name" value="HIGH MOBILITY GROUP PROTEIN B3"/>
    <property type="match status" value="1"/>
</dbReference>
<proteinExistence type="predicted"/>
<feature type="compositionally biased region" description="Basic residues" evidence="5">
    <location>
        <begin position="793"/>
        <end position="803"/>
    </location>
</feature>
<feature type="region of interest" description="Disordered" evidence="5">
    <location>
        <begin position="705"/>
        <end position="803"/>
    </location>
</feature>
<dbReference type="SUPFAM" id="SSF47095">
    <property type="entry name" value="HMG-box"/>
    <property type="match status" value="6"/>
</dbReference>
<evidence type="ECO:0000256" key="2">
    <source>
        <dbReference type="ARBA" id="ARBA00023125"/>
    </source>
</evidence>
<dbReference type="PROSITE" id="PS50118">
    <property type="entry name" value="HMG_BOX_2"/>
    <property type="match status" value="6"/>
</dbReference>
<feature type="region of interest" description="Disordered" evidence="5">
    <location>
        <begin position="637"/>
        <end position="663"/>
    </location>
</feature>
<feature type="DNA-binding region" description="HMG box" evidence="4">
    <location>
        <begin position="112"/>
        <end position="185"/>
    </location>
</feature>
<accession>A0A6V1Q308</accession>
<feature type="region of interest" description="Disordered" evidence="5">
    <location>
        <begin position="473"/>
        <end position="496"/>
    </location>
</feature>
<evidence type="ECO:0000256" key="3">
    <source>
        <dbReference type="ARBA" id="ARBA00023242"/>
    </source>
</evidence>
<dbReference type="EMBL" id="HBIU01011987">
    <property type="protein sequence ID" value="CAE0626675.1"/>
    <property type="molecule type" value="Transcribed_RNA"/>
</dbReference>
<dbReference type="GO" id="GO:0005634">
    <property type="term" value="C:nucleus"/>
    <property type="evidence" value="ECO:0007669"/>
    <property type="project" value="UniProtKB-SubCell"/>
</dbReference>
<keyword evidence="2 4" id="KW-0238">DNA-binding</keyword>
<dbReference type="GO" id="GO:0003677">
    <property type="term" value="F:DNA binding"/>
    <property type="evidence" value="ECO:0007669"/>
    <property type="project" value="UniProtKB-UniRule"/>
</dbReference>
<dbReference type="Pfam" id="PF00505">
    <property type="entry name" value="HMG_box"/>
    <property type="match status" value="6"/>
</dbReference>
<evidence type="ECO:0000259" key="6">
    <source>
        <dbReference type="PROSITE" id="PS50118"/>
    </source>
</evidence>
<dbReference type="SMART" id="SM00398">
    <property type="entry name" value="HMG"/>
    <property type="match status" value="6"/>
</dbReference>
<feature type="domain" description="HMG box" evidence="6">
    <location>
        <begin position="207"/>
        <end position="280"/>
    </location>
</feature>
<feature type="region of interest" description="Disordered" evidence="5">
    <location>
        <begin position="261"/>
        <end position="310"/>
    </location>
</feature>
<feature type="compositionally biased region" description="Basic and acidic residues" evidence="5">
    <location>
        <begin position="637"/>
        <end position="654"/>
    </location>
</feature>
<feature type="compositionally biased region" description="Low complexity" evidence="5">
    <location>
        <begin position="705"/>
        <end position="717"/>
    </location>
</feature>
<feature type="DNA-binding region" description="HMG box" evidence="4">
    <location>
        <begin position="581"/>
        <end position="650"/>
    </location>
</feature>
<evidence type="ECO:0000313" key="7">
    <source>
        <dbReference type="EMBL" id="CAE0626675.1"/>
    </source>
</evidence>
<feature type="DNA-binding region" description="HMG box" evidence="4">
    <location>
        <begin position="207"/>
        <end position="280"/>
    </location>
</feature>
<feature type="domain" description="HMG box" evidence="6">
    <location>
        <begin position="112"/>
        <end position="185"/>
    </location>
</feature>
<reference evidence="7" key="1">
    <citation type="submission" date="2021-01" db="EMBL/GenBank/DDBJ databases">
        <authorList>
            <person name="Corre E."/>
            <person name="Pelletier E."/>
            <person name="Niang G."/>
            <person name="Scheremetjew M."/>
            <person name="Finn R."/>
            <person name="Kale V."/>
            <person name="Holt S."/>
            <person name="Cochrane G."/>
            <person name="Meng A."/>
            <person name="Brown T."/>
            <person name="Cohen L."/>
        </authorList>
    </citation>
    <scope>NUCLEOTIDE SEQUENCE</scope>
    <source>
        <strain evidence="7">CCMP3107</strain>
    </source>
</reference>
<feature type="domain" description="HMG box" evidence="6">
    <location>
        <begin position="302"/>
        <end position="375"/>
    </location>
</feature>
<evidence type="ECO:0000256" key="5">
    <source>
        <dbReference type="SAM" id="MobiDB-lite"/>
    </source>
</evidence>
<feature type="compositionally biased region" description="Basic and acidic residues" evidence="5">
    <location>
        <begin position="480"/>
        <end position="493"/>
    </location>
</feature>
<feature type="DNA-binding region" description="HMG box" evidence="4">
    <location>
        <begin position="492"/>
        <end position="565"/>
    </location>
</feature>
<dbReference type="AlphaFoldDB" id="A0A6V1Q308"/>
<feature type="region of interest" description="Disordered" evidence="5">
    <location>
        <begin position="1"/>
        <end position="23"/>
    </location>
</feature>
<protein>
    <recommendedName>
        <fullName evidence="6">HMG box domain-containing protein</fullName>
    </recommendedName>
</protein>
<organism evidence="7">
    <name type="scientific">Heterosigma akashiwo</name>
    <name type="common">Chromophytic alga</name>
    <name type="synonym">Heterosigma carterae</name>
    <dbReference type="NCBI Taxonomy" id="2829"/>
    <lineage>
        <taxon>Eukaryota</taxon>
        <taxon>Sar</taxon>
        <taxon>Stramenopiles</taxon>
        <taxon>Ochrophyta</taxon>
        <taxon>Raphidophyceae</taxon>
        <taxon>Chattonellales</taxon>
        <taxon>Chattonellaceae</taxon>
        <taxon>Heterosigma</taxon>
    </lineage>
</organism>
<comment type="subcellular location">
    <subcellularLocation>
        <location evidence="1">Nucleus</location>
    </subcellularLocation>
</comment>
<feature type="domain" description="HMG box" evidence="6">
    <location>
        <begin position="397"/>
        <end position="470"/>
    </location>
</feature>
<name>A0A6V1Q308_HETAK</name>
<feature type="domain" description="HMG box" evidence="6">
    <location>
        <begin position="581"/>
        <end position="650"/>
    </location>
</feature>
<evidence type="ECO:0000256" key="4">
    <source>
        <dbReference type="PROSITE-ProRule" id="PRU00267"/>
    </source>
</evidence>
<dbReference type="CDD" id="cd00084">
    <property type="entry name" value="HMG-box_SF"/>
    <property type="match status" value="5"/>
</dbReference>
<dbReference type="InterPro" id="IPR036910">
    <property type="entry name" value="HMG_box_dom_sf"/>
</dbReference>
<feature type="region of interest" description="Disordered" evidence="5">
    <location>
        <begin position="375"/>
        <end position="401"/>
    </location>
</feature>
<dbReference type="InterPro" id="IPR050342">
    <property type="entry name" value="HMGB"/>
</dbReference>
<gene>
    <name evidence="7" type="ORF">HAKA00212_LOCUS5350</name>
</gene>
<feature type="compositionally biased region" description="Polar residues" evidence="5">
    <location>
        <begin position="7"/>
        <end position="17"/>
    </location>
</feature>
<keyword evidence="3 4" id="KW-0539">Nucleus</keyword>
<feature type="region of interest" description="Disordered" evidence="5">
    <location>
        <begin position="79"/>
        <end position="117"/>
    </location>
</feature>
<sequence>MGDHQAYYQQKDGTQMPVQGDQYHQQNQNYLQYLSQQEQQLFHQTQQYGAYGAHGAPEYHHQQQHSQYPVYGTFGQAEAVAAQHQQPPRKKPKKEKTNENGDPGPKSKGNEPKKPKTGYIIFSSEMRERIKASLHVETNGNYRSQDVIKRIGEIWRGMTTEEKKVWDAKALDERRRYEYECAAMGVKPQLANATMVVEEEPKRDNGPKKPKTGYIIFSNEIREKIRADLHMETGGNYRSQDVIKRTGEIWRGLTPEEKDVFQEKGKEERQKYEDECARLGVTPFEKPKKPGQDEVDEKDPEPRKPKTGYIFFSGEVREKVKADLHVETGGNYRSQDVIKRTGEIWRTMTTDQKDAYNVKGAEDRKRYEEECATMGVTPFEKPKKPGQEGEPQPPQEPKKPKTGYIIFSAEMRDKIKADLSVEMPGGFRSQDVIKRTGEIWRSLTQQEKEAFNVKALGDRSRYEDECKVMGVEPRALADPAGKKGGGENDDGPRKPKTGYIFFSNEMRDKIRADLHVETNGNFRSQDVIKRTGEIWRSLTEDEKKVFNDRGLEDRRRYEDECATVGVKPEGKRLFSNQPSGPKPTRSSYIFFSSEMREQIRAGLPPGATNQDLIKRTGELWRRMAPEHKAFWVEKGKEDKRRYRAEKEQYEREHGLPPGGHGLSDQQIAERYRAGLAAAAAGQPWPSEPPIVPQAQAAHQQLQAARAARAAHEQAAAAHYHHHQQHPGYPPMGHGGGGGHHHQYGEGNLDHLAAAASMGEEQAEHAAHYQHHHMKMEGQGMQQQPVEQPAGTRRSARARKPRER</sequence>
<dbReference type="PANTHER" id="PTHR48112">
    <property type="entry name" value="HIGH MOBILITY GROUP PROTEIN DSP1"/>
    <property type="match status" value="1"/>
</dbReference>
<feature type="DNA-binding region" description="HMG box" evidence="4">
    <location>
        <begin position="302"/>
        <end position="375"/>
    </location>
</feature>
<feature type="DNA-binding region" description="HMG box" evidence="4">
    <location>
        <begin position="397"/>
        <end position="470"/>
    </location>
</feature>
<evidence type="ECO:0000256" key="1">
    <source>
        <dbReference type="ARBA" id="ARBA00004123"/>
    </source>
</evidence>